<dbReference type="STRING" id="1798661.A3D65_03930"/>
<evidence type="ECO:0000313" key="3">
    <source>
        <dbReference type="Proteomes" id="UP000177996"/>
    </source>
</evidence>
<organism evidence="2 3">
    <name type="scientific">Candidatus Lloydbacteria bacterium RIFCSPHIGHO2_02_FULL_50_13</name>
    <dbReference type="NCBI Taxonomy" id="1798661"/>
    <lineage>
        <taxon>Bacteria</taxon>
        <taxon>Candidatus Lloydiibacteriota</taxon>
    </lineage>
</organism>
<feature type="signal peptide" evidence="1">
    <location>
        <begin position="1"/>
        <end position="24"/>
    </location>
</feature>
<name>A0A1G2D9C2_9BACT</name>
<evidence type="ECO:0000313" key="2">
    <source>
        <dbReference type="EMBL" id="OGZ10216.1"/>
    </source>
</evidence>
<feature type="chain" id="PRO_5009582480" description="Transglycosylase SLT domain-containing protein" evidence="1">
    <location>
        <begin position="25"/>
        <end position="482"/>
    </location>
</feature>
<evidence type="ECO:0000256" key="1">
    <source>
        <dbReference type="SAM" id="SignalP"/>
    </source>
</evidence>
<dbReference type="Proteomes" id="UP000177996">
    <property type="component" value="Unassembled WGS sequence"/>
</dbReference>
<protein>
    <recommendedName>
        <fullName evidence="4">Transglycosylase SLT domain-containing protein</fullName>
    </recommendedName>
</protein>
<proteinExistence type="predicted"/>
<reference evidence="2 3" key="1">
    <citation type="journal article" date="2016" name="Nat. Commun.">
        <title>Thousands of microbial genomes shed light on interconnected biogeochemical processes in an aquifer system.</title>
        <authorList>
            <person name="Anantharaman K."/>
            <person name="Brown C.T."/>
            <person name="Hug L.A."/>
            <person name="Sharon I."/>
            <person name="Castelle C.J."/>
            <person name="Probst A.J."/>
            <person name="Thomas B.C."/>
            <person name="Singh A."/>
            <person name="Wilkins M.J."/>
            <person name="Karaoz U."/>
            <person name="Brodie E.L."/>
            <person name="Williams K.H."/>
            <person name="Hubbard S.S."/>
            <person name="Banfield J.F."/>
        </authorList>
    </citation>
    <scope>NUCLEOTIDE SEQUENCE [LARGE SCALE GENOMIC DNA]</scope>
</reference>
<gene>
    <name evidence="2" type="ORF">A3D65_03930</name>
</gene>
<comment type="caution">
    <text evidence="2">The sequence shown here is derived from an EMBL/GenBank/DDBJ whole genome shotgun (WGS) entry which is preliminary data.</text>
</comment>
<dbReference type="AlphaFoldDB" id="A0A1G2D9C2"/>
<accession>A0A1G2D9C2</accession>
<sequence>MRQSPTWRLFVAVLSSFLAFSVHAESALNLPVPSPEVTLLRIANADTLCKNETLEPTTKIIRGKRVIAERPVILCAYKESDASWHVVKILVQYPLPDCFRKSRPTDRHLRCGAFPFRTVTPGYGVEYVSGLGVPRLTFSVSHQGERLKVYRYRHIWFEDRLAPTTPAKAMVASARWVEYTPYAKDFHDDEHVRAGAVFLYKKITAALGELRAASVQSRTYPRLLADVISWKHLINLALIEQMDHDSFNGFGACRSPAERGLSDEETERRIFCKEESAKRTAEAVLVEYALNREQSFYFSRSSFPFRNRTEHAYGAMQFTNHHGTYSRVVRECSVAQLITAFPEGALDLGNAVKAAACLLDLELAALPLPVQELFAANPKIGGIYPVAAYNEGGDGAQQLYRRILASGINLATLSDEDLELPESVFNRSRGCNNCRRGNSRMRTVWNEQTYVYIKKYMYVWKFLEELNLDSAGAMITQDPATP</sequence>
<evidence type="ECO:0008006" key="4">
    <source>
        <dbReference type="Google" id="ProtNLM"/>
    </source>
</evidence>
<keyword evidence="1" id="KW-0732">Signal</keyword>
<dbReference type="EMBL" id="MHLL01000011">
    <property type="protein sequence ID" value="OGZ10216.1"/>
    <property type="molecule type" value="Genomic_DNA"/>
</dbReference>